<evidence type="ECO:0000313" key="4">
    <source>
        <dbReference type="EMBL" id="HGS21689.1"/>
    </source>
</evidence>
<dbReference type="CDD" id="cd04301">
    <property type="entry name" value="NAT_SF"/>
    <property type="match status" value="1"/>
</dbReference>
<sequence length="178" mass="20130">MLQVQIRPAVAADLPLLMGIDHTCSTDYVWQMEVRTEEGQAGAFFREVRLPRAVTVQPPRPVSALNDDWSRRSGLLVAVIGKDPVGYIRVTDKVIPRTAWVTSLAVALRYRRQGIATALLLAAQAWALERKNHNIILEMSSKNVPAIRLAQKLGYEFCGYNDRYYENRDIALFFGRTL</sequence>
<evidence type="ECO:0000256" key="1">
    <source>
        <dbReference type="ARBA" id="ARBA00022679"/>
    </source>
</evidence>
<dbReference type="PANTHER" id="PTHR43877:SF2">
    <property type="entry name" value="AMINOALKYLPHOSPHONATE N-ACETYLTRANSFERASE-RELATED"/>
    <property type="match status" value="1"/>
</dbReference>
<proteinExistence type="predicted"/>
<evidence type="ECO:0000259" key="3">
    <source>
        <dbReference type="PROSITE" id="PS51186"/>
    </source>
</evidence>
<gene>
    <name evidence="4" type="ORF">ENT37_07455</name>
</gene>
<dbReference type="Gene3D" id="3.40.630.30">
    <property type="match status" value="1"/>
</dbReference>
<comment type="caution">
    <text evidence="4">The sequence shown here is derived from an EMBL/GenBank/DDBJ whole genome shotgun (WGS) entry which is preliminary data.</text>
</comment>
<accession>A0A7C4PLS4</accession>
<dbReference type="Pfam" id="PF00583">
    <property type="entry name" value="Acetyltransf_1"/>
    <property type="match status" value="1"/>
</dbReference>
<dbReference type="SUPFAM" id="SSF55729">
    <property type="entry name" value="Acyl-CoA N-acyltransferases (Nat)"/>
    <property type="match status" value="1"/>
</dbReference>
<dbReference type="EMBL" id="DSYK01000372">
    <property type="protein sequence ID" value="HGS21689.1"/>
    <property type="molecule type" value="Genomic_DNA"/>
</dbReference>
<dbReference type="InterPro" id="IPR000182">
    <property type="entry name" value="GNAT_dom"/>
</dbReference>
<dbReference type="PANTHER" id="PTHR43877">
    <property type="entry name" value="AMINOALKYLPHOSPHONATE N-ACETYLTRANSFERASE-RELATED-RELATED"/>
    <property type="match status" value="1"/>
</dbReference>
<protein>
    <submittedName>
        <fullName evidence="4">GNAT family N-acetyltransferase</fullName>
    </submittedName>
</protein>
<feature type="domain" description="N-acetyltransferase" evidence="3">
    <location>
        <begin position="32"/>
        <end position="178"/>
    </location>
</feature>
<keyword evidence="1 4" id="KW-0808">Transferase</keyword>
<dbReference type="GO" id="GO:0016747">
    <property type="term" value="F:acyltransferase activity, transferring groups other than amino-acyl groups"/>
    <property type="evidence" value="ECO:0007669"/>
    <property type="project" value="InterPro"/>
</dbReference>
<dbReference type="PROSITE" id="PS51186">
    <property type="entry name" value="GNAT"/>
    <property type="match status" value="1"/>
</dbReference>
<name>A0A7C4PLS4_9CHLR</name>
<dbReference type="InterPro" id="IPR016181">
    <property type="entry name" value="Acyl_CoA_acyltransferase"/>
</dbReference>
<evidence type="ECO:0000256" key="2">
    <source>
        <dbReference type="ARBA" id="ARBA00023315"/>
    </source>
</evidence>
<reference evidence="4" key="1">
    <citation type="journal article" date="2020" name="mSystems">
        <title>Genome- and Community-Level Interaction Insights into Carbon Utilization and Element Cycling Functions of Hydrothermarchaeota in Hydrothermal Sediment.</title>
        <authorList>
            <person name="Zhou Z."/>
            <person name="Liu Y."/>
            <person name="Xu W."/>
            <person name="Pan J."/>
            <person name="Luo Z.H."/>
            <person name="Li M."/>
        </authorList>
    </citation>
    <scope>NUCLEOTIDE SEQUENCE [LARGE SCALE GENOMIC DNA]</scope>
    <source>
        <strain evidence="4">SpSt-573</strain>
    </source>
</reference>
<keyword evidence="2" id="KW-0012">Acyltransferase</keyword>
<dbReference type="AlphaFoldDB" id="A0A7C4PLS4"/>
<dbReference type="InterPro" id="IPR050832">
    <property type="entry name" value="Bact_Acetyltransf"/>
</dbReference>
<organism evidence="4">
    <name type="scientific">Anaerolinea thermolimosa</name>
    <dbReference type="NCBI Taxonomy" id="229919"/>
    <lineage>
        <taxon>Bacteria</taxon>
        <taxon>Bacillati</taxon>
        <taxon>Chloroflexota</taxon>
        <taxon>Anaerolineae</taxon>
        <taxon>Anaerolineales</taxon>
        <taxon>Anaerolineaceae</taxon>
        <taxon>Anaerolinea</taxon>
    </lineage>
</organism>